<accession>A0A1A9VXW0</accession>
<dbReference type="VEuPathDB" id="VectorBase:GAUT051149"/>
<organism evidence="2 3">
    <name type="scientific">Glossina austeni</name>
    <name type="common">Savannah tsetse fly</name>
    <dbReference type="NCBI Taxonomy" id="7395"/>
    <lineage>
        <taxon>Eukaryota</taxon>
        <taxon>Metazoa</taxon>
        <taxon>Ecdysozoa</taxon>
        <taxon>Arthropoda</taxon>
        <taxon>Hexapoda</taxon>
        <taxon>Insecta</taxon>
        <taxon>Pterygota</taxon>
        <taxon>Neoptera</taxon>
        <taxon>Endopterygota</taxon>
        <taxon>Diptera</taxon>
        <taxon>Brachycera</taxon>
        <taxon>Muscomorpha</taxon>
        <taxon>Hippoboscoidea</taxon>
        <taxon>Glossinidae</taxon>
        <taxon>Glossina</taxon>
    </lineage>
</organism>
<reference evidence="2" key="1">
    <citation type="submission" date="2020-05" db="UniProtKB">
        <authorList>
            <consortium name="EnsemblMetazoa"/>
        </authorList>
    </citation>
    <scope>IDENTIFICATION</scope>
    <source>
        <strain evidence="2">TTRI</strain>
    </source>
</reference>
<dbReference type="Proteomes" id="UP000078200">
    <property type="component" value="Unassembled WGS sequence"/>
</dbReference>
<feature type="compositionally biased region" description="Polar residues" evidence="1">
    <location>
        <begin position="73"/>
        <end position="91"/>
    </location>
</feature>
<proteinExistence type="predicted"/>
<protein>
    <submittedName>
        <fullName evidence="2">Uncharacterized protein</fullName>
    </submittedName>
</protein>
<name>A0A1A9VXW0_GLOAU</name>
<dbReference type="AlphaFoldDB" id="A0A1A9VXW0"/>
<feature type="region of interest" description="Disordered" evidence="1">
    <location>
        <begin position="68"/>
        <end position="105"/>
    </location>
</feature>
<evidence type="ECO:0000256" key="1">
    <source>
        <dbReference type="SAM" id="MobiDB-lite"/>
    </source>
</evidence>
<keyword evidence="3" id="KW-1185">Reference proteome</keyword>
<evidence type="ECO:0000313" key="2">
    <source>
        <dbReference type="EnsemblMetazoa" id="GAUT051149-PA"/>
    </source>
</evidence>
<dbReference type="EnsemblMetazoa" id="GAUT051149-RA">
    <property type="protein sequence ID" value="GAUT051149-PA"/>
    <property type="gene ID" value="GAUT051149"/>
</dbReference>
<sequence length="146" mass="16895">MNERVNEQMNAVQEHYRQELLAGRSKEASQSPKHLQFNGIRKTRLKGEVKAACIQEEQVRAVGLGDCRDESEQNNYTNGNDGSLNVPSTGNLCPKRKLDSTQTTSKASIYPKSDKDFVFLFERRLKNNFRVYLRRPSDDGMRRHRY</sequence>
<evidence type="ECO:0000313" key="3">
    <source>
        <dbReference type="Proteomes" id="UP000078200"/>
    </source>
</evidence>